<evidence type="ECO:0000313" key="9">
    <source>
        <dbReference type="EMBL" id="CAD8766215.1"/>
    </source>
</evidence>
<evidence type="ECO:0000256" key="6">
    <source>
        <dbReference type="ARBA" id="ARBA00022989"/>
    </source>
</evidence>
<name>A0A7S0Y8K7_9CHLO</name>
<feature type="transmembrane region" description="Helical" evidence="8">
    <location>
        <begin position="54"/>
        <end position="74"/>
    </location>
</feature>
<dbReference type="GO" id="GO:0033554">
    <property type="term" value="P:cellular response to stress"/>
    <property type="evidence" value="ECO:0007669"/>
    <property type="project" value="UniProtKB-ARBA"/>
</dbReference>
<dbReference type="EMBL" id="HBFM01004564">
    <property type="protein sequence ID" value="CAD8766215.1"/>
    <property type="molecule type" value="Transcribed_RNA"/>
</dbReference>
<evidence type="ECO:0000256" key="7">
    <source>
        <dbReference type="ARBA" id="ARBA00023136"/>
    </source>
</evidence>
<accession>A0A7S0Y8K7</accession>
<evidence type="ECO:0000256" key="8">
    <source>
        <dbReference type="RuleBase" id="RU363059"/>
    </source>
</evidence>
<evidence type="ECO:0000256" key="1">
    <source>
        <dbReference type="ARBA" id="ARBA00003292"/>
    </source>
</evidence>
<evidence type="ECO:0000256" key="3">
    <source>
        <dbReference type="ARBA" id="ARBA00008917"/>
    </source>
</evidence>
<dbReference type="SUPFAM" id="SSF144091">
    <property type="entry name" value="Rhomboid-like"/>
    <property type="match status" value="1"/>
</dbReference>
<protein>
    <recommendedName>
        <fullName evidence="8">Derlin</fullName>
    </recommendedName>
</protein>
<dbReference type="FunFam" id="1.20.1540.10:FF:000016">
    <property type="entry name" value="Derlin"/>
    <property type="match status" value="1"/>
</dbReference>
<sequence length="227" mass="26206">MAIEEWYKQLPIVTRTYVTLASLVTVGIALDLISEYNIYFYAPLIYEEHEYWRFFTNFLFFGKLGPDFLFHMFFLIKYSKSLEEESFRGRSADFLWMLTLGALLLTAMAHVAPVQFLGSSLTFMMVYVWSRRHRYVSLSFLGVFTFTAPYLPWVLLAFGAVVGSSPVSDILGLITGHLYYYLEDVYPVLSGRRPIKTPKIFEALIPGERFRIQREVAAGGRREGEGH</sequence>
<evidence type="ECO:0000256" key="5">
    <source>
        <dbReference type="ARBA" id="ARBA00022824"/>
    </source>
</evidence>
<dbReference type="GO" id="GO:0005789">
    <property type="term" value="C:endoplasmic reticulum membrane"/>
    <property type="evidence" value="ECO:0007669"/>
    <property type="project" value="UniProtKB-SubCell"/>
</dbReference>
<dbReference type="PANTHER" id="PTHR11009">
    <property type="entry name" value="DER1-LIKE PROTEIN, DERLIN"/>
    <property type="match status" value="1"/>
</dbReference>
<keyword evidence="5 8" id="KW-0256">Endoplasmic reticulum</keyword>
<keyword evidence="7 8" id="KW-0472">Membrane</keyword>
<dbReference type="Gene3D" id="1.20.1540.10">
    <property type="entry name" value="Rhomboid-like"/>
    <property type="match status" value="1"/>
</dbReference>
<dbReference type="GO" id="GO:0051603">
    <property type="term" value="P:proteolysis involved in protein catabolic process"/>
    <property type="evidence" value="ECO:0007669"/>
    <property type="project" value="UniProtKB-ARBA"/>
</dbReference>
<dbReference type="InterPro" id="IPR035952">
    <property type="entry name" value="Rhomboid-like_sf"/>
</dbReference>
<gene>
    <name evidence="9" type="ORF">PPAR00522_LOCUS2605</name>
</gene>
<reference evidence="9" key="1">
    <citation type="submission" date="2021-01" db="EMBL/GenBank/DDBJ databases">
        <authorList>
            <person name="Corre E."/>
            <person name="Pelletier E."/>
            <person name="Niang G."/>
            <person name="Scheremetjew M."/>
            <person name="Finn R."/>
            <person name="Kale V."/>
            <person name="Holt S."/>
            <person name="Cochrane G."/>
            <person name="Meng A."/>
            <person name="Brown T."/>
            <person name="Cohen L."/>
        </authorList>
    </citation>
    <scope>NUCLEOTIDE SEQUENCE</scope>
    <source>
        <strain evidence="9">SAG 63-3</strain>
    </source>
</reference>
<comment type="similarity">
    <text evidence="3 8">Belongs to the derlin family.</text>
</comment>
<comment type="subcellular location">
    <subcellularLocation>
        <location evidence="2 8">Endoplasmic reticulum membrane</location>
        <topology evidence="2 8">Multi-pass membrane protein</topology>
    </subcellularLocation>
</comment>
<dbReference type="AlphaFoldDB" id="A0A7S0Y8K7"/>
<proteinExistence type="inferred from homology"/>
<keyword evidence="4 8" id="KW-0812">Transmembrane</keyword>
<evidence type="ECO:0000256" key="2">
    <source>
        <dbReference type="ARBA" id="ARBA00004477"/>
    </source>
</evidence>
<comment type="function">
    <text evidence="1">May be involved in the degradation process of specific misfolded endoplasmic reticulum (ER) luminal proteins.</text>
</comment>
<feature type="transmembrane region" description="Helical" evidence="8">
    <location>
        <begin position="135"/>
        <end position="158"/>
    </location>
</feature>
<feature type="transmembrane region" description="Helical" evidence="8">
    <location>
        <begin position="94"/>
        <end position="114"/>
    </location>
</feature>
<organism evidence="9">
    <name type="scientific">Polytomella parva</name>
    <dbReference type="NCBI Taxonomy" id="51329"/>
    <lineage>
        <taxon>Eukaryota</taxon>
        <taxon>Viridiplantae</taxon>
        <taxon>Chlorophyta</taxon>
        <taxon>core chlorophytes</taxon>
        <taxon>Chlorophyceae</taxon>
        <taxon>CS clade</taxon>
        <taxon>Chlamydomonadales</taxon>
        <taxon>Chlamydomonadaceae</taxon>
        <taxon>Polytomella</taxon>
    </lineage>
</organism>
<evidence type="ECO:0000256" key="4">
    <source>
        <dbReference type="ARBA" id="ARBA00022692"/>
    </source>
</evidence>
<keyword evidence="6 8" id="KW-1133">Transmembrane helix</keyword>
<comment type="function">
    <text evidence="8">May be involved in the degradation of misfolded endoplasmic reticulum (ER) luminal proteins.</text>
</comment>
<dbReference type="Pfam" id="PF04511">
    <property type="entry name" value="DER1"/>
    <property type="match status" value="1"/>
</dbReference>
<feature type="transmembrane region" description="Helical" evidence="8">
    <location>
        <begin position="12"/>
        <end position="33"/>
    </location>
</feature>
<dbReference type="InterPro" id="IPR007599">
    <property type="entry name" value="DER1"/>
</dbReference>